<dbReference type="GO" id="GO:0003676">
    <property type="term" value="F:nucleic acid binding"/>
    <property type="evidence" value="ECO:0007669"/>
    <property type="project" value="InterPro"/>
</dbReference>
<protein>
    <recommendedName>
        <fullName evidence="1">RNase H type-1 domain-containing protein</fullName>
    </recommendedName>
</protein>
<dbReference type="SUPFAM" id="SSF53098">
    <property type="entry name" value="Ribonuclease H-like"/>
    <property type="match status" value="1"/>
</dbReference>
<dbReference type="InterPro" id="IPR053151">
    <property type="entry name" value="RNase_H-like"/>
</dbReference>
<comment type="caution">
    <text evidence="2">The sequence shown here is derived from an EMBL/GenBank/DDBJ whole genome shotgun (WGS) entry which is preliminary data.</text>
</comment>
<dbReference type="Gene3D" id="3.30.420.10">
    <property type="entry name" value="Ribonuclease H-like superfamily/Ribonuclease H"/>
    <property type="match status" value="1"/>
</dbReference>
<dbReference type="InterPro" id="IPR044730">
    <property type="entry name" value="RNase_H-like_dom_plant"/>
</dbReference>
<dbReference type="PANTHER" id="PTHR47723">
    <property type="entry name" value="OS05G0353850 PROTEIN"/>
    <property type="match status" value="1"/>
</dbReference>
<dbReference type="Pfam" id="PF13456">
    <property type="entry name" value="RVT_3"/>
    <property type="match status" value="1"/>
</dbReference>
<gene>
    <name evidence="2" type="ORF">Dsin_008303</name>
</gene>
<evidence type="ECO:0000313" key="3">
    <source>
        <dbReference type="Proteomes" id="UP001281410"/>
    </source>
</evidence>
<evidence type="ECO:0000313" key="2">
    <source>
        <dbReference type="EMBL" id="KAK3221278.1"/>
    </source>
</evidence>
<sequence length="449" mass="50181">MEEIGKVIEIEVTIEGLKSSLSRVIGEKNVTHAKSGTNFTDDFGNKTSWCLEEEIEKVIETGMRLASILALALMQWVPREVYSLCGMKIILRGMDFGEESCFFLQRLCHVDREREERAVEFHYQHYKLLSNSLVHKVDFNTVCLTSEKIGVSCNMVSIRNFNLFILHAKLVDLLMNGSAFTWTNSRDKAPWARPSLKDASCKKLSPLDREMLEGEDFSGAEINISHLQFADYTMLFINQKVEFLINVKRILRCFELAFGLKINFHKSSIMRVCKKASQDHSWAAALRCKEIALPTEKTGSSDPPDSYGSKFNIDGSARCKPGAAGIGGVLRDNMGKVLCLFSLFAGFRDSNEVKLMAIENVAHLCSYKSSLFGREINIISDSKVAVSWINDDGFGSLTHVDRVYDTHSYLGVLGGTIVSYSSRASNSFTDNLAKLGSSIAGDFIQWGDM</sequence>
<reference evidence="2" key="1">
    <citation type="journal article" date="2023" name="Plant J.">
        <title>Genome sequences and population genomics provide insights into the demographic history, inbreeding, and mutation load of two 'living fossil' tree species of Dipteronia.</title>
        <authorList>
            <person name="Feng Y."/>
            <person name="Comes H.P."/>
            <person name="Chen J."/>
            <person name="Zhu S."/>
            <person name="Lu R."/>
            <person name="Zhang X."/>
            <person name="Li P."/>
            <person name="Qiu J."/>
            <person name="Olsen K.M."/>
            <person name="Qiu Y."/>
        </authorList>
    </citation>
    <scope>NUCLEOTIDE SEQUENCE</scope>
    <source>
        <strain evidence="2">NBL</strain>
    </source>
</reference>
<dbReference type="AlphaFoldDB" id="A0AAE0ANF6"/>
<dbReference type="EMBL" id="JANJYJ010000003">
    <property type="protein sequence ID" value="KAK3221278.1"/>
    <property type="molecule type" value="Genomic_DNA"/>
</dbReference>
<keyword evidence="3" id="KW-1185">Reference proteome</keyword>
<name>A0AAE0ANF6_9ROSI</name>
<accession>A0AAE0ANF6</accession>
<evidence type="ECO:0000259" key="1">
    <source>
        <dbReference type="Pfam" id="PF13456"/>
    </source>
</evidence>
<dbReference type="GO" id="GO:0004523">
    <property type="term" value="F:RNA-DNA hybrid ribonuclease activity"/>
    <property type="evidence" value="ECO:0007669"/>
    <property type="project" value="InterPro"/>
</dbReference>
<dbReference type="PANTHER" id="PTHR47723:SF22">
    <property type="entry name" value="RNASE H TYPE-1 DOMAIN-CONTAINING PROTEIN"/>
    <property type="match status" value="1"/>
</dbReference>
<dbReference type="InterPro" id="IPR036397">
    <property type="entry name" value="RNaseH_sf"/>
</dbReference>
<feature type="domain" description="RNase H type-1" evidence="1">
    <location>
        <begin position="312"/>
        <end position="434"/>
    </location>
</feature>
<proteinExistence type="predicted"/>
<dbReference type="CDD" id="cd06222">
    <property type="entry name" value="RNase_H_like"/>
    <property type="match status" value="1"/>
</dbReference>
<dbReference type="InterPro" id="IPR012337">
    <property type="entry name" value="RNaseH-like_sf"/>
</dbReference>
<organism evidence="2 3">
    <name type="scientific">Dipteronia sinensis</name>
    <dbReference type="NCBI Taxonomy" id="43782"/>
    <lineage>
        <taxon>Eukaryota</taxon>
        <taxon>Viridiplantae</taxon>
        <taxon>Streptophyta</taxon>
        <taxon>Embryophyta</taxon>
        <taxon>Tracheophyta</taxon>
        <taxon>Spermatophyta</taxon>
        <taxon>Magnoliopsida</taxon>
        <taxon>eudicotyledons</taxon>
        <taxon>Gunneridae</taxon>
        <taxon>Pentapetalae</taxon>
        <taxon>rosids</taxon>
        <taxon>malvids</taxon>
        <taxon>Sapindales</taxon>
        <taxon>Sapindaceae</taxon>
        <taxon>Hippocastanoideae</taxon>
        <taxon>Acereae</taxon>
        <taxon>Dipteronia</taxon>
    </lineage>
</organism>
<dbReference type="InterPro" id="IPR002156">
    <property type="entry name" value="RNaseH_domain"/>
</dbReference>
<dbReference type="Proteomes" id="UP001281410">
    <property type="component" value="Unassembled WGS sequence"/>
</dbReference>